<feature type="compositionally biased region" description="Low complexity" evidence="1">
    <location>
        <begin position="483"/>
        <end position="504"/>
    </location>
</feature>
<feature type="compositionally biased region" description="Polar residues" evidence="1">
    <location>
        <begin position="134"/>
        <end position="143"/>
    </location>
</feature>
<sequence length="629" mass="67376">MSATIDALLAYANKPDPSEDARISTESARVTPSGGTEGLIRQQAAICRTGSREDTRPSGDTRQRERTRDHSAALHLETTARNKIKMGNLIAKLVTHVSPSQLSNDANTVSIVKSPRDPKQRNPMAPAVDEMPSPTGSAISLDSVTGDAGGGAPLPSSLFWPYTNCVGQRFIRSIGQREKDVNRHKDFLRYDQSAVNKRPTRRKRMSQYQEPVEGATSPALSATTTDPQRRGPVSPHGTEQLQGAGGSEEHSERDTDALDMSQALGEIRQVLCQLHSMLRSSQSEPATPYQQASFGVLTNIADDIAECLHWLRRMGSTSDEATARPGQPRPRPDVPDDIEAVLQGEDARTGDHQTAYPVSGVLPAVGSRGVAPPPRLPPAFQTTGPNEIPAGAGQVLHGATGGYAYNVHQETNPHALPYVQSHMPFPPSPGLYHSQWVQSPPIPPLITTSFCHHHHNHRHPFVSPATNPGQAAVLPSPPPPNTTPNHIHQGTSLQGVQDQQQQQGHTHFPSPGSGATTSFPLHYDTPAGPRVTLYQSYLPDHHPLGLAPRPVSGGPGALGARQVPVASPAAAAQELEADPPQGPAGPDENRPSARPSERFARVESDSEDDLDSPGPELRWSGVFDGGFSP</sequence>
<name>A0A423VQS4_CYTCH</name>
<feature type="region of interest" description="Disordered" evidence="1">
    <location>
        <begin position="545"/>
        <end position="629"/>
    </location>
</feature>
<feature type="compositionally biased region" description="Low complexity" evidence="1">
    <location>
        <begin position="560"/>
        <end position="574"/>
    </location>
</feature>
<evidence type="ECO:0000256" key="1">
    <source>
        <dbReference type="SAM" id="MobiDB-lite"/>
    </source>
</evidence>
<accession>A0A423VQS4</accession>
<feature type="compositionally biased region" description="Basic and acidic residues" evidence="1">
    <location>
        <begin position="587"/>
        <end position="604"/>
    </location>
</feature>
<organism evidence="2 3">
    <name type="scientific">Cytospora chrysosperma</name>
    <name type="common">Cytospora canker fungus</name>
    <name type="synonym">Sphaeria chrysosperma</name>
    <dbReference type="NCBI Taxonomy" id="252740"/>
    <lineage>
        <taxon>Eukaryota</taxon>
        <taxon>Fungi</taxon>
        <taxon>Dikarya</taxon>
        <taxon>Ascomycota</taxon>
        <taxon>Pezizomycotina</taxon>
        <taxon>Sordariomycetes</taxon>
        <taxon>Sordariomycetidae</taxon>
        <taxon>Diaporthales</taxon>
        <taxon>Cytosporaceae</taxon>
        <taxon>Cytospora</taxon>
    </lineage>
</organism>
<dbReference type="AlphaFoldDB" id="A0A423VQS4"/>
<feature type="region of interest" description="Disordered" evidence="1">
    <location>
        <begin position="15"/>
        <end position="72"/>
    </location>
</feature>
<dbReference type="EMBL" id="LJZO01000033">
    <property type="protein sequence ID" value="ROV93276.1"/>
    <property type="molecule type" value="Genomic_DNA"/>
</dbReference>
<protein>
    <submittedName>
        <fullName evidence="2">Uncharacterized protein</fullName>
    </submittedName>
</protein>
<proteinExistence type="predicted"/>
<feature type="compositionally biased region" description="Basic and acidic residues" evidence="1">
    <location>
        <begin position="50"/>
        <end position="72"/>
    </location>
</feature>
<comment type="caution">
    <text evidence="2">The sequence shown here is derived from an EMBL/GenBank/DDBJ whole genome shotgun (WGS) entry which is preliminary data.</text>
</comment>
<dbReference type="Proteomes" id="UP000284375">
    <property type="component" value="Unassembled WGS sequence"/>
</dbReference>
<gene>
    <name evidence="2" type="ORF">VSDG_06918</name>
</gene>
<feature type="region of interest" description="Disordered" evidence="1">
    <location>
        <begin position="192"/>
        <end position="255"/>
    </location>
</feature>
<reference evidence="2 3" key="1">
    <citation type="submission" date="2015-09" db="EMBL/GenBank/DDBJ databases">
        <title>Host preference determinants of Valsa canker pathogens revealed by comparative genomics.</title>
        <authorList>
            <person name="Yin Z."/>
            <person name="Huang L."/>
        </authorList>
    </citation>
    <scope>NUCLEOTIDE SEQUENCE [LARGE SCALE GENOMIC DNA]</scope>
    <source>
        <strain evidence="2 3">YSFL</strain>
    </source>
</reference>
<feature type="region of interest" description="Disordered" evidence="1">
    <location>
        <begin position="317"/>
        <end position="336"/>
    </location>
</feature>
<feature type="compositionally biased region" description="Polar residues" evidence="1">
    <location>
        <begin position="24"/>
        <end position="34"/>
    </location>
</feature>
<evidence type="ECO:0000313" key="3">
    <source>
        <dbReference type="Proteomes" id="UP000284375"/>
    </source>
</evidence>
<evidence type="ECO:0000313" key="2">
    <source>
        <dbReference type="EMBL" id="ROV93276.1"/>
    </source>
</evidence>
<dbReference type="OrthoDB" id="10564316at2759"/>
<keyword evidence="3" id="KW-1185">Reference proteome</keyword>
<feature type="region of interest" description="Disordered" evidence="1">
    <location>
        <begin position="457"/>
        <end position="524"/>
    </location>
</feature>
<feature type="region of interest" description="Disordered" evidence="1">
    <location>
        <begin position="105"/>
        <end position="148"/>
    </location>
</feature>